<dbReference type="InterPro" id="IPR028348">
    <property type="entry name" value="FAD-binding_protein"/>
</dbReference>
<evidence type="ECO:0000313" key="4">
    <source>
        <dbReference type="Proteomes" id="UP001165653"/>
    </source>
</evidence>
<dbReference type="InterPro" id="IPR036188">
    <property type="entry name" value="FAD/NAD-bd_sf"/>
</dbReference>
<dbReference type="SUPFAM" id="SSF51905">
    <property type="entry name" value="FAD/NAD(P)-binding domain"/>
    <property type="match status" value="1"/>
</dbReference>
<dbReference type="PIRSF" id="PIRSF038984">
    <property type="entry name" value="FAD_binding_protein"/>
    <property type="match status" value="1"/>
</dbReference>
<organism evidence="3 4">
    <name type="scientific">Luteolibacter rhizosphaerae</name>
    <dbReference type="NCBI Taxonomy" id="2989719"/>
    <lineage>
        <taxon>Bacteria</taxon>
        <taxon>Pseudomonadati</taxon>
        <taxon>Verrucomicrobiota</taxon>
        <taxon>Verrucomicrobiia</taxon>
        <taxon>Verrucomicrobiales</taxon>
        <taxon>Verrucomicrobiaceae</taxon>
        <taxon>Luteolibacter</taxon>
    </lineage>
</organism>
<evidence type="ECO:0000313" key="3">
    <source>
        <dbReference type="EMBL" id="MCW1912519.1"/>
    </source>
</evidence>
<dbReference type="PRINTS" id="PR00368">
    <property type="entry name" value="FADPNR"/>
</dbReference>
<dbReference type="Pfam" id="PF07992">
    <property type="entry name" value="Pyr_redox_2"/>
    <property type="match status" value="1"/>
</dbReference>
<evidence type="ECO:0000259" key="2">
    <source>
        <dbReference type="Pfam" id="PF21688"/>
    </source>
</evidence>
<gene>
    <name evidence="3" type="ORF">OJ996_02970</name>
</gene>
<sequence length="536" mass="57315">MPELALRPQACDDAAPMIETVDLILPLEASEDEAAWKAAAAKKLGLPPTRVTGVRLLKHSLDARQRAVKVQVRLEVAVDEPLPDEPAPAWSTPPLPANAKTIVIVGCGPAGMFAALRCLELGMKPIVLERGKDASARRFDLAPILRQGTVIEDSNYCFGEGGAGTYSDGKLYTRATKRGPVARVYEILVAHGAPERILTDAHPHIGSNLLPNVVKAMRASILEGGGEVRFQTKVVDLILREGRLHGVVTAAGEEITGEAVILATGHSARDIYRLLAAKKILLERKPFAVGVRIEHPQPFIDAKQYHLKRDEPRPDLLPAARYAVATKIEDRGVHSFCMCPGGFIVPASTENDEVVVNGMSLARRDSPFANSGLVVTVEPEDTDRFAAEHGVLSGIAYQKALEVAAKQAGGGGQVAPAQRVTDFLAGKISADLPETSYFPGGNPAPLHEIMPAGVVSRMRTGLKLFDRKIPGYAGKEALLLGFETRTSSPVRIPRRDDTLEHPEVKQLFPCGEGAGYAGGIVSAALDGMRVAEAVAQ</sequence>
<feature type="domain" description="FAD-dependent protein C-terminal" evidence="2">
    <location>
        <begin position="286"/>
        <end position="486"/>
    </location>
</feature>
<dbReference type="InterPro" id="IPR049516">
    <property type="entry name" value="FAD-depend_C"/>
</dbReference>
<dbReference type="PRINTS" id="PR00411">
    <property type="entry name" value="PNDRDTASEI"/>
</dbReference>
<protein>
    <submittedName>
        <fullName evidence="3">FAD-dependent oxidoreductase</fullName>
    </submittedName>
</protein>
<dbReference type="Gene3D" id="3.50.50.60">
    <property type="entry name" value="FAD/NAD(P)-binding domain"/>
    <property type="match status" value="2"/>
</dbReference>
<dbReference type="Pfam" id="PF21688">
    <property type="entry name" value="FAD-depend_C"/>
    <property type="match status" value="1"/>
</dbReference>
<reference evidence="3" key="1">
    <citation type="submission" date="2022-10" db="EMBL/GenBank/DDBJ databases">
        <title>Luteolibacter sp. GHJ8, whole genome shotgun sequencing project.</title>
        <authorList>
            <person name="Zhao G."/>
            <person name="Shen L."/>
        </authorList>
    </citation>
    <scope>NUCLEOTIDE SEQUENCE</scope>
    <source>
        <strain evidence="3">GHJ8</strain>
    </source>
</reference>
<dbReference type="PANTHER" id="PTHR42842:SF3">
    <property type="entry name" value="FAD_NAD(P)-BINDING OXIDOREDUCTASE FAMILY PROTEIN"/>
    <property type="match status" value="1"/>
</dbReference>
<accession>A0ABT3FYX5</accession>
<comment type="caution">
    <text evidence="3">The sequence shown here is derived from an EMBL/GenBank/DDBJ whole genome shotgun (WGS) entry which is preliminary data.</text>
</comment>
<feature type="domain" description="FAD/NAD(P)-binding" evidence="1">
    <location>
        <begin position="101"/>
        <end position="271"/>
    </location>
</feature>
<dbReference type="Proteomes" id="UP001165653">
    <property type="component" value="Unassembled WGS sequence"/>
</dbReference>
<name>A0ABT3FYX5_9BACT</name>
<dbReference type="EMBL" id="JAPDDR010000001">
    <property type="protein sequence ID" value="MCW1912519.1"/>
    <property type="molecule type" value="Genomic_DNA"/>
</dbReference>
<dbReference type="InterPro" id="IPR023753">
    <property type="entry name" value="FAD/NAD-binding_dom"/>
</dbReference>
<proteinExistence type="predicted"/>
<dbReference type="Gene3D" id="3.30.70.2700">
    <property type="match status" value="1"/>
</dbReference>
<evidence type="ECO:0000259" key="1">
    <source>
        <dbReference type="Pfam" id="PF07992"/>
    </source>
</evidence>
<dbReference type="PANTHER" id="PTHR42842">
    <property type="entry name" value="FAD/NAD(P)-BINDING OXIDOREDUCTASE"/>
    <property type="match status" value="1"/>
</dbReference>
<keyword evidence="4" id="KW-1185">Reference proteome</keyword>